<reference evidence="1" key="1">
    <citation type="journal article" date="2014" name="Front. Microbiol.">
        <title>High frequency of phylogenetically diverse reductive dehalogenase-homologous genes in deep subseafloor sedimentary metagenomes.</title>
        <authorList>
            <person name="Kawai M."/>
            <person name="Futagami T."/>
            <person name="Toyoda A."/>
            <person name="Takaki Y."/>
            <person name="Nishi S."/>
            <person name="Hori S."/>
            <person name="Arai W."/>
            <person name="Tsubouchi T."/>
            <person name="Morono Y."/>
            <person name="Uchiyama I."/>
            <person name="Ito T."/>
            <person name="Fujiyama A."/>
            <person name="Inagaki F."/>
            <person name="Takami H."/>
        </authorList>
    </citation>
    <scope>NUCLEOTIDE SEQUENCE</scope>
    <source>
        <strain evidence="1">Expedition CK06-06</strain>
    </source>
</reference>
<dbReference type="AlphaFoldDB" id="X1C7Y6"/>
<protein>
    <submittedName>
        <fullName evidence="1">Uncharacterized protein</fullName>
    </submittedName>
</protein>
<comment type="caution">
    <text evidence="1">The sequence shown here is derived from an EMBL/GenBank/DDBJ whole genome shotgun (WGS) entry which is preliminary data.</text>
</comment>
<organism evidence="1">
    <name type="scientific">marine sediment metagenome</name>
    <dbReference type="NCBI Taxonomy" id="412755"/>
    <lineage>
        <taxon>unclassified sequences</taxon>
        <taxon>metagenomes</taxon>
        <taxon>ecological metagenomes</taxon>
    </lineage>
</organism>
<proteinExistence type="predicted"/>
<dbReference type="EMBL" id="BART01020803">
    <property type="protein sequence ID" value="GAG92503.1"/>
    <property type="molecule type" value="Genomic_DNA"/>
</dbReference>
<evidence type="ECO:0000313" key="1">
    <source>
        <dbReference type="EMBL" id="GAG92503.1"/>
    </source>
</evidence>
<gene>
    <name evidence="1" type="ORF">S01H4_38553</name>
</gene>
<sequence>MTEFTRKELQQIVSKARRMTSEELNPLWKRACERLADAAWALDAIMARTEEK</sequence>
<name>X1C7Y6_9ZZZZ</name>
<accession>X1C7Y6</accession>